<evidence type="ECO:0000259" key="19">
    <source>
        <dbReference type="PROSITE" id="PS51384"/>
    </source>
</evidence>
<dbReference type="NCBIfam" id="NF009805">
    <property type="entry name" value="PRK13289.1"/>
    <property type="match status" value="1"/>
</dbReference>
<comment type="similarity">
    <text evidence="1 17">In the C-terminal section; belongs to the flavoprotein pyridine nucleotide cytochrome reductase family.</text>
</comment>
<reference evidence="20" key="1">
    <citation type="submission" date="2017-02" db="EMBL/GenBank/DDBJ databases">
        <title>Draft Genome Sequence of the Salt Water Bacterium Oceanospirillum linum ATCC 11336.</title>
        <authorList>
            <person name="Trachtenberg A.M."/>
            <person name="Carney J.G."/>
            <person name="Linnane J.D."/>
            <person name="Rheaume B.A."/>
            <person name="Pitts N.L."/>
            <person name="Mykles D.L."/>
            <person name="Maclea K.S."/>
        </authorList>
    </citation>
    <scope>NUCLEOTIDE SEQUENCE [LARGE SCALE GENOMIC DNA]</scope>
    <source>
        <strain evidence="20">ATCC 11336</strain>
    </source>
</reference>
<dbReference type="RefSeq" id="WP_077242565.1">
    <property type="nucleotide sequence ID" value="NZ_FXTS01000001.1"/>
</dbReference>
<comment type="function">
    <text evidence="14 17">Is involved in NO detoxification in an aerobic process, termed nitric oxide dioxygenase (NOD) reaction that utilizes O(2) and NAD(P)H to convert NO to nitrate, which protects the bacterium from various noxious nitrogen compounds. Therefore, plays a central role in the inducible response to nitrosative stress.</text>
</comment>
<dbReference type="EMBL" id="MTSD02000001">
    <property type="protein sequence ID" value="OOV88153.1"/>
    <property type="molecule type" value="Genomic_DNA"/>
</dbReference>
<evidence type="ECO:0000256" key="11">
    <source>
        <dbReference type="ARBA" id="ARBA00023002"/>
    </source>
</evidence>
<evidence type="ECO:0000256" key="9">
    <source>
        <dbReference type="ARBA" id="ARBA00022827"/>
    </source>
</evidence>
<dbReference type="HAMAP" id="MF_01252">
    <property type="entry name" value="Hmp"/>
    <property type="match status" value="1"/>
</dbReference>
<evidence type="ECO:0000256" key="7">
    <source>
        <dbReference type="ARBA" id="ARBA00022630"/>
    </source>
</evidence>
<comment type="similarity">
    <text evidence="2 17">Belongs to the globin family. Two-domain flavohemoproteins subfamily.</text>
</comment>
<feature type="binding site" evidence="17">
    <location>
        <position position="190"/>
    </location>
    <ligand>
        <name>FAD</name>
        <dbReference type="ChEBI" id="CHEBI:57692"/>
    </ligand>
</feature>
<dbReference type="InterPro" id="IPR039261">
    <property type="entry name" value="FNR_nucleotide-bd"/>
</dbReference>
<keyword evidence="9 17" id="KW-0274">FAD</keyword>
<dbReference type="PANTHER" id="PTHR43396:SF3">
    <property type="entry name" value="FLAVOHEMOPROTEIN"/>
    <property type="match status" value="1"/>
</dbReference>
<name>A0A1T1HEA3_OCELI</name>
<evidence type="ECO:0000313" key="21">
    <source>
        <dbReference type="Proteomes" id="UP000190064"/>
    </source>
</evidence>
<protein>
    <recommendedName>
        <fullName evidence="17">Flavohemoprotein</fullName>
    </recommendedName>
    <alternativeName>
        <fullName evidence="17">Flavohemoglobin</fullName>
    </alternativeName>
    <alternativeName>
        <fullName evidence="17">Hemoglobin-like protein</fullName>
    </alternativeName>
    <alternativeName>
        <fullName evidence="17">Nitric oxide dioxygenase</fullName>
        <shortName evidence="17">NO oxygenase</shortName>
        <shortName evidence="17">NOD</shortName>
        <ecNumber evidence="17">1.14.12.17</ecNumber>
    </alternativeName>
</protein>
<comment type="catalytic activity">
    <reaction evidence="15 17">
        <text>2 nitric oxide + NADH + 2 O2 = 2 nitrate + NAD(+) + H(+)</text>
        <dbReference type="Rhea" id="RHEA:19469"/>
        <dbReference type="ChEBI" id="CHEBI:15378"/>
        <dbReference type="ChEBI" id="CHEBI:15379"/>
        <dbReference type="ChEBI" id="CHEBI:16480"/>
        <dbReference type="ChEBI" id="CHEBI:17632"/>
        <dbReference type="ChEBI" id="CHEBI:57540"/>
        <dbReference type="ChEBI" id="CHEBI:57945"/>
        <dbReference type="EC" id="1.14.12.17"/>
    </reaction>
</comment>
<keyword evidence="7 17" id="KW-0285">Flavoprotein</keyword>
<dbReference type="GO" id="GO:0020037">
    <property type="term" value="F:heme binding"/>
    <property type="evidence" value="ECO:0007669"/>
    <property type="project" value="InterPro"/>
</dbReference>
<feature type="site" description="Involved in heme-bound ligand stabilization and O-O bond activation" evidence="17">
    <location>
        <position position="29"/>
    </location>
</feature>
<evidence type="ECO:0000256" key="8">
    <source>
        <dbReference type="ARBA" id="ARBA00022723"/>
    </source>
</evidence>
<feature type="domain" description="FAD-binding FR-type" evidence="19">
    <location>
        <begin position="152"/>
        <end position="260"/>
    </location>
</feature>
<proteinExistence type="inferred from homology"/>
<dbReference type="GO" id="GO:0008941">
    <property type="term" value="F:nitric oxide dioxygenase NAD(P)H activity"/>
    <property type="evidence" value="ECO:0007669"/>
    <property type="project" value="UniProtKB-UniRule"/>
</dbReference>
<dbReference type="GO" id="GO:0046872">
    <property type="term" value="F:metal ion binding"/>
    <property type="evidence" value="ECO:0007669"/>
    <property type="project" value="UniProtKB-KW"/>
</dbReference>
<dbReference type="GO" id="GO:0071949">
    <property type="term" value="F:FAD binding"/>
    <property type="evidence" value="ECO:0007669"/>
    <property type="project" value="InterPro"/>
</dbReference>
<keyword evidence="6 17" id="KW-0561">Oxygen transport</keyword>
<feature type="domain" description="Globin" evidence="18">
    <location>
        <begin position="1"/>
        <end position="138"/>
    </location>
</feature>
<keyword evidence="11 17" id="KW-0560">Oxidoreductase</keyword>
<keyword evidence="20" id="KW-0223">Dioxygenase</keyword>
<keyword evidence="5 17" id="KW-0349">Heme</keyword>
<dbReference type="PROSITE" id="PS51384">
    <property type="entry name" value="FAD_FR"/>
    <property type="match status" value="1"/>
</dbReference>
<feature type="region of interest" description="Reductase" evidence="17">
    <location>
        <begin position="149"/>
        <end position="399"/>
    </location>
</feature>
<feature type="binding site" evidence="17">
    <location>
        <begin position="392"/>
        <end position="395"/>
    </location>
    <ligand>
        <name>FAD</name>
        <dbReference type="ChEBI" id="CHEBI:57692"/>
    </ligand>
</feature>
<dbReference type="Gene3D" id="3.40.50.80">
    <property type="entry name" value="Nucleotide-binding domain of ferredoxin-NADP reductase (FNR) module"/>
    <property type="match status" value="1"/>
</dbReference>
<dbReference type="InterPro" id="IPR017927">
    <property type="entry name" value="FAD-bd_FR_type"/>
</dbReference>
<feature type="binding site" evidence="17">
    <location>
        <begin position="206"/>
        <end position="209"/>
    </location>
    <ligand>
        <name>FAD</name>
        <dbReference type="ChEBI" id="CHEBI:57692"/>
    </ligand>
</feature>
<feature type="binding site" evidence="17">
    <location>
        <begin position="272"/>
        <end position="277"/>
    </location>
    <ligand>
        <name>NADP(+)</name>
        <dbReference type="ChEBI" id="CHEBI:58349"/>
    </ligand>
</feature>
<feature type="active site" description="Charge relay system" evidence="17">
    <location>
        <position position="137"/>
    </location>
</feature>
<dbReference type="Proteomes" id="UP000190064">
    <property type="component" value="Unassembled WGS sequence"/>
</dbReference>
<evidence type="ECO:0000256" key="16">
    <source>
        <dbReference type="ARBA" id="ARBA00049433"/>
    </source>
</evidence>
<dbReference type="InterPro" id="IPR023950">
    <property type="entry name" value="Hmp"/>
</dbReference>
<dbReference type="Gene3D" id="2.40.30.10">
    <property type="entry name" value="Translation factors"/>
    <property type="match status" value="1"/>
</dbReference>
<dbReference type="PRINTS" id="PR00410">
    <property type="entry name" value="PHEHYDRXLASE"/>
</dbReference>
<dbReference type="PROSITE" id="PS01033">
    <property type="entry name" value="GLOBIN"/>
    <property type="match status" value="1"/>
</dbReference>
<evidence type="ECO:0000256" key="5">
    <source>
        <dbReference type="ARBA" id="ARBA00022617"/>
    </source>
</evidence>
<dbReference type="InterPro" id="IPR017938">
    <property type="entry name" value="Riboflavin_synthase-like_b-brl"/>
</dbReference>
<evidence type="ECO:0000256" key="14">
    <source>
        <dbReference type="ARBA" id="ARBA00025094"/>
    </source>
</evidence>
<dbReference type="FunFam" id="3.40.50.80:FF:000010">
    <property type="entry name" value="Flavohemoprotein"/>
    <property type="match status" value="1"/>
</dbReference>
<organism evidence="20 21">
    <name type="scientific">Oceanospirillum linum</name>
    <dbReference type="NCBI Taxonomy" id="966"/>
    <lineage>
        <taxon>Bacteria</taxon>
        <taxon>Pseudomonadati</taxon>
        <taxon>Pseudomonadota</taxon>
        <taxon>Gammaproteobacteria</taxon>
        <taxon>Oceanospirillales</taxon>
        <taxon>Oceanospirillaceae</taxon>
        <taxon>Oceanospirillum</taxon>
    </lineage>
</organism>
<dbReference type="FunFam" id="1.10.490.10:FF:000003">
    <property type="entry name" value="Flavohemoprotein"/>
    <property type="match status" value="1"/>
</dbReference>
<sequence length="399" mass="45024">MLTPNQIDIVKSTIPLLESAGSKITEHFYTRMFSHNPELKNIFNMSHQHSGRQSVALFNAVAAYARYVDDLPVLQAAVERIAHKHTSFNIRPEQYGIVGHHLIHTLKELAPDAFTLEVEDAWTAAYQQLADIFIQREEALYKENAQSLGGWEGPRRFRLETSKQESERVKSFIFIPVDQQPVVAYKPGQYVGIRVKPSHSEFEEIRQYSLSDASNGSSYRISVKQEKGEVDGLVSNFLHDELMVGDEVDLFAPAGDFYFTDRQQPVVLISAGVGITPMIATLETLARLQYKHPVSFLHACENDAQHSFKHRIKELSKHLSFSAHTWYNQSQDDHSVAVNGLHTGLMSLEAIQSELPVSAGDFYLCGPVAFMAFIKKQLLELGVRSEQIHYEVFGPHADL</sequence>
<dbReference type="FunFam" id="2.40.30.10:FF:000034">
    <property type="entry name" value="Flavohemoprotein"/>
    <property type="match status" value="1"/>
</dbReference>
<evidence type="ECO:0000256" key="2">
    <source>
        <dbReference type="ARBA" id="ARBA00008414"/>
    </source>
</evidence>
<dbReference type="GO" id="GO:0019825">
    <property type="term" value="F:oxygen binding"/>
    <property type="evidence" value="ECO:0007669"/>
    <property type="project" value="InterPro"/>
</dbReference>
<keyword evidence="10 17" id="KW-0521">NADP</keyword>
<dbReference type="SUPFAM" id="SSF46458">
    <property type="entry name" value="Globin-like"/>
    <property type="match status" value="1"/>
</dbReference>
<evidence type="ECO:0000313" key="20">
    <source>
        <dbReference type="EMBL" id="OOV88153.1"/>
    </source>
</evidence>
<dbReference type="GO" id="GO:0009636">
    <property type="term" value="P:response to toxic substance"/>
    <property type="evidence" value="ECO:0007669"/>
    <property type="project" value="UniProtKB-KW"/>
</dbReference>
<keyword evidence="13 17" id="KW-0520">NAD</keyword>
<dbReference type="InterPro" id="IPR008333">
    <property type="entry name" value="Cbr1-like_FAD-bd_dom"/>
</dbReference>
<keyword evidence="21" id="KW-1185">Reference proteome</keyword>
<evidence type="ECO:0000256" key="12">
    <source>
        <dbReference type="ARBA" id="ARBA00023004"/>
    </source>
</evidence>
<evidence type="ECO:0000256" key="6">
    <source>
        <dbReference type="ARBA" id="ARBA00022621"/>
    </source>
</evidence>
<evidence type="ECO:0000256" key="13">
    <source>
        <dbReference type="ARBA" id="ARBA00023027"/>
    </source>
</evidence>
<feature type="site" description="Influences the redox potential of the prosthetic heme and FAD groups" evidence="17">
    <location>
        <position position="84"/>
    </location>
</feature>
<dbReference type="Pfam" id="PF00042">
    <property type="entry name" value="Globin"/>
    <property type="match status" value="1"/>
</dbReference>
<keyword evidence="8 17" id="KW-0479">Metal-binding</keyword>
<comment type="catalytic activity">
    <reaction evidence="16 17">
        <text>2 nitric oxide + NADPH + 2 O2 = 2 nitrate + NADP(+) + H(+)</text>
        <dbReference type="Rhea" id="RHEA:19465"/>
        <dbReference type="ChEBI" id="CHEBI:15378"/>
        <dbReference type="ChEBI" id="CHEBI:15379"/>
        <dbReference type="ChEBI" id="CHEBI:16480"/>
        <dbReference type="ChEBI" id="CHEBI:17632"/>
        <dbReference type="ChEBI" id="CHEBI:57783"/>
        <dbReference type="ChEBI" id="CHEBI:58349"/>
        <dbReference type="EC" id="1.14.12.17"/>
    </reaction>
</comment>
<dbReference type="CDD" id="cd06184">
    <property type="entry name" value="flavohem_like_fad_nad_binding"/>
    <property type="match status" value="1"/>
</dbReference>
<evidence type="ECO:0000256" key="15">
    <source>
        <dbReference type="ARBA" id="ARBA00048649"/>
    </source>
</evidence>
<evidence type="ECO:0000256" key="3">
    <source>
        <dbReference type="ARBA" id="ARBA00022448"/>
    </source>
</evidence>
<comment type="domain">
    <text evidence="17">Consists of two distinct domains; an N-terminal heme-containing oxygen-binding domain and a C-terminal reductase domain with binding sites for FAD and NAD(P)H.</text>
</comment>
<keyword evidence="4 17" id="KW-0216">Detoxification</keyword>
<dbReference type="InterPro" id="IPR012292">
    <property type="entry name" value="Globin/Proto"/>
</dbReference>
<dbReference type="GO" id="GO:0046210">
    <property type="term" value="P:nitric oxide catabolic process"/>
    <property type="evidence" value="ECO:0007669"/>
    <property type="project" value="TreeGrafter"/>
</dbReference>
<dbReference type="PANTHER" id="PTHR43396">
    <property type="entry name" value="FLAVOHEMOPROTEIN"/>
    <property type="match status" value="1"/>
</dbReference>
<dbReference type="EC" id="1.14.12.17" evidence="17"/>
<keyword evidence="3 17" id="KW-0813">Transport</keyword>
<comment type="cofactor">
    <cofactor evidence="17">
        <name>FAD</name>
        <dbReference type="ChEBI" id="CHEBI:57692"/>
    </cofactor>
    <text evidence="17">Binds 1 FAD per subunit.</text>
</comment>
<dbReference type="Pfam" id="PF00970">
    <property type="entry name" value="FAD_binding_6"/>
    <property type="match status" value="1"/>
</dbReference>
<dbReference type="SUPFAM" id="SSF63380">
    <property type="entry name" value="Riboflavin synthase domain-like"/>
    <property type="match status" value="1"/>
</dbReference>
<comment type="caution">
    <text evidence="20">The sequence shown here is derived from an EMBL/GenBank/DDBJ whole genome shotgun (WGS) entry which is preliminary data.</text>
</comment>
<evidence type="ECO:0000256" key="4">
    <source>
        <dbReference type="ARBA" id="ARBA00022575"/>
    </source>
</evidence>
<evidence type="ECO:0000259" key="18">
    <source>
        <dbReference type="PROSITE" id="PS01033"/>
    </source>
</evidence>
<dbReference type="AlphaFoldDB" id="A0A1T1HEA3"/>
<dbReference type="InterPro" id="IPR001433">
    <property type="entry name" value="OxRdtase_FAD/NAD-bd"/>
</dbReference>
<dbReference type="Gene3D" id="1.10.490.10">
    <property type="entry name" value="Globins"/>
    <property type="match status" value="1"/>
</dbReference>
<evidence type="ECO:0000256" key="10">
    <source>
        <dbReference type="ARBA" id="ARBA00022857"/>
    </source>
</evidence>
<dbReference type="Pfam" id="PF00175">
    <property type="entry name" value="NAD_binding_1"/>
    <property type="match status" value="1"/>
</dbReference>
<comment type="cofactor">
    <cofactor evidence="17">
        <name>heme b</name>
        <dbReference type="ChEBI" id="CHEBI:60344"/>
    </cofactor>
    <text evidence="17">Binds 1 heme b (iron(II)-protoporphyrin IX) group per subunit.</text>
</comment>
<accession>A0A1T1HEA3</accession>
<gene>
    <name evidence="17" type="primary">hmp</name>
    <name evidence="20" type="ORF">BTA35_0200985</name>
</gene>
<dbReference type="InterPro" id="IPR009050">
    <property type="entry name" value="Globin-like_sf"/>
</dbReference>
<dbReference type="STRING" id="966.BTA35_0200985"/>
<feature type="site" description="Influences the redox potential of the prosthetic heme and FAD groups" evidence="17">
    <location>
        <position position="391"/>
    </location>
</feature>
<dbReference type="GO" id="GO:0071500">
    <property type="term" value="P:cellular response to nitrosative stress"/>
    <property type="evidence" value="ECO:0007669"/>
    <property type="project" value="TreeGrafter"/>
</dbReference>
<dbReference type="SUPFAM" id="SSF52343">
    <property type="entry name" value="Ferredoxin reductase-like, C-terminal NADP-linked domain"/>
    <property type="match status" value="1"/>
</dbReference>
<feature type="binding site" description="proximal binding residue" evidence="17">
    <location>
        <position position="85"/>
    </location>
    <ligand>
        <name>heme b</name>
        <dbReference type="ChEBI" id="CHEBI:60344"/>
    </ligand>
    <ligandPart>
        <name>Fe</name>
        <dbReference type="ChEBI" id="CHEBI:18248"/>
    </ligandPart>
</feature>
<feature type="active site" description="Charge relay system" evidence="17">
    <location>
        <position position="95"/>
    </location>
</feature>
<dbReference type="GO" id="GO:0005344">
    <property type="term" value="F:oxygen carrier activity"/>
    <property type="evidence" value="ECO:0007669"/>
    <property type="project" value="UniProtKB-UniRule"/>
</dbReference>
<dbReference type="InterPro" id="IPR000971">
    <property type="entry name" value="Globin"/>
</dbReference>
<evidence type="ECO:0000256" key="1">
    <source>
        <dbReference type="ARBA" id="ARBA00006401"/>
    </source>
</evidence>
<evidence type="ECO:0000256" key="17">
    <source>
        <dbReference type="HAMAP-Rule" id="MF_01252"/>
    </source>
</evidence>
<keyword evidence="12 17" id="KW-0408">Iron</keyword>